<dbReference type="AlphaFoldDB" id="A0A8H4M7M2"/>
<dbReference type="PANTHER" id="PTHR33938:SF13">
    <property type="entry name" value="CARBOXYLIC ESTER HYDROLASE"/>
    <property type="match status" value="1"/>
</dbReference>
<comment type="function">
    <text evidence="8">Involved in degradation of plant cell walls. Hydrolyzes the feruloyl-arabinose ester bond in arabinoxylans as well as the feruloyl-galactose and feruloyl-arabinose ester bonds in pectin.</text>
</comment>
<evidence type="ECO:0000256" key="8">
    <source>
        <dbReference type="ARBA" id="ARBA00029418"/>
    </source>
</evidence>
<keyword evidence="3" id="KW-0479">Metal-binding</keyword>
<dbReference type="InterPro" id="IPR011118">
    <property type="entry name" value="Tannase/feruloyl_esterase"/>
</dbReference>
<comment type="caution">
    <text evidence="10">The sequence shown here is derived from an EMBL/GenBank/DDBJ whole genome shotgun (WGS) entry which is preliminary data.</text>
</comment>
<keyword evidence="6" id="KW-0106">Calcium</keyword>
<gene>
    <name evidence="10" type="ORF">CNMCM6805_000487</name>
</gene>
<dbReference type="Gene3D" id="3.40.50.1820">
    <property type="entry name" value="alpha/beta hydrolase"/>
    <property type="match status" value="1"/>
</dbReference>
<dbReference type="Proteomes" id="UP000653565">
    <property type="component" value="Unassembled WGS sequence"/>
</dbReference>
<evidence type="ECO:0000256" key="6">
    <source>
        <dbReference type="ARBA" id="ARBA00022837"/>
    </source>
</evidence>
<sequence length="505" mass="54771">MSHIGPAIECSPSAIATPAVFGAKVLSLEASWVKNFTLNVPADFNYNHGAQSVQDVDFCNVTVTYTHPGYDDRITVETWLPRNWNQRLQATGGGGWRAGRFVLSQFFMGGAIGEGYATTTTDAGLGDTMPDAWALKSPGNVNLEYLHNLGYRSLNDEAIIAKDLVRSFYGVPPAYSYWSGCSHGGRQGLMLAQRYPDAYDGIAASAPAQSWPEFVTAVYYPLLAPLWAGEQSPMSCELEFLTEEAVKHCDPKDGIADGIISAPDNCDFDPFSAVNKTFSCSATGKPMQLSKAAAIAAKAAWEGPTTVDGDFLWYGVNPGSDISSLGVVPGQNITASPDEWLSLFVLKNQSFDVTRLSHEEYDRLFRLAVKEYTDVMAANDPDLTAFKKAGGKLLTYHGMADQSIPTKGTEHYYRAVSQLIPDVQDFYRYFESPGLAHCAGGRGGQPTTAFDALRKWVENGTAPEFLPVRVNGTDGEHDRIVCPYPAKAVQQGGNGSDVGSFRCVH</sequence>
<evidence type="ECO:0000256" key="3">
    <source>
        <dbReference type="ARBA" id="ARBA00022723"/>
    </source>
</evidence>
<dbReference type="SUPFAM" id="SSF53474">
    <property type="entry name" value="alpha/beta-Hydrolases"/>
    <property type="match status" value="1"/>
</dbReference>
<accession>A0A8H4M7M2</accession>
<reference evidence="10" key="1">
    <citation type="journal article" date="2020" name="bioRxiv">
        <title>Genomic and phenotypic heterogeneity of clinical isolates of the human pathogens Aspergillus fumigatus, Aspergillus lentulus and Aspergillus fumigatiaffinis.</title>
        <authorList>
            <person name="dos Santos R.A.C."/>
            <person name="Steenwyk J.L."/>
            <person name="Rivero-Menendez O."/>
            <person name="Mead M.E."/>
            <person name="Silva L.P."/>
            <person name="Bastos R.W."/>
            <person name="Alastruey-Izquierdo A."/>
            <person name="Goldman G.H."/>
            <person name="Rokas A."/>
        </authorList>
    </citation>
    <scope>NUCLEOTIDE SEQUENCE</scope>
    <source>
        <strain evidence="10">CNM-CM6805</strain>
    </source>
</reference>
<comment type="similarity">
    <text evidence="1 9">Belongs to the tannase family.</text>
</comment>
<dbReference type="Pfam" id="PF07519">
    <property type="entry name" value="Tannase"/>
    <property type="match status" value="1"/>
</dbReference>
<evidence type="ECO:0000256" key="7">
    <source>
        <dbReference type="ARBA" id="ARBA00023157"/>
    </source>
</evidence>
<dbReference type="OrthoDB" id="3039123at2759"/>
<keyword evidence="2" id="KW-0719">Serine esterase</keyword>
<evidence type="ECO:0000256" key="2">
    <source>
        <dbReference type="ARBA" id="ARBA00022487"/>
    </source>
</evidence>
<evidence type="ECO:0000256" key="5">
    <source>
        <dbReference type="ARBA" id="ARBA00022801"/>
    </source>
</evidence>
<dbReference type="GO" id="GO:0046872">
    <property type="term" value="F:metal ion binding"/>
    <property type="evidence" value="ECO:0007669"/>
    <property type="project" value="UniProtKB-KW"/>
</dbReference>
<evidence type="ECO:0000313" key="10">
    <source>
        <dbReference type="EMBL" id="KAF4230964.1"/>
    </source>
</evidence>
<evidence type="ECO:0000256" key="1">
    <source>
        <dbReference type="ARBA" id="ARBA00006249"/>
    </source>
</evidence>
<keyword evidence="11" id="KW-1185">Reference proteome</keyword>
<keyword evidence="7" id="KW-1015">Disulfide bond</keyword>
<dbReference type="InterPro" id="IPR029058">
    <property type="entry name" value="AB_hydrolase_fold"/>
</dbReference>
<name>A0A8H4M7M2_9EURO</name>
<organism evidence="10 11">
    <name type="scientific">Aspergillus fumigatiaffinis</name>
    <dbReference type="NCBI Taxonomy" id="340414"/>
    <lineage>
        <taxon>Eukaryota</taxon>
        <taxon>Fungi</taxon>
        <taxon>Dikarya</taxon>
        <taxon>Ascomycota</taxon>
        <taxon>Pezizomycotina</taxon>
        <taxon>Eurotiomycetes</taxon>
        <taxon>Eurotiomycetidae</taxon>
        <taxon>Eurotiales</taxon>
        <taxon>Aspergillaceae</taxon>
        <taxon>Aspergillus</taxon>
        <taxon>Aspergillus subgen. Fumigati</taxon>
    </lineage>
</organism>
<evidence type="ECO:0000256" key="9">
    <source>
        <dbReference type="RuleBase" id="RU361238"/>
    </source>
</evidence>
<dbReference type="EC" id="3.1.1.-" evidence="9"/>
<dbReference type="PANTHER" id="PTHR33938">
    <property type="entry name" value="FERULOYL ESTERASE B-RELATED"/>
    <property type="match status" value="1"/>
</dbReference>
<keyword evidence="4" id="KW-0732">Signal</keyword>
<evidence type="ECO:0000256" key="4">
    <source>
        <dbReference type="ARBA" id="ARBA00022729"/>
    </source>
</evidence>
<protein>
    <recommendedName>
        <fullName evidence="9">Carboxylic ester hydrolase</fullName>
        <ecNumber evidence="9">3.1.1.-</ecNumber>
    </recommendedName>
</protein>
<evidence type="ECO:0000313" key="11">
    <source>
        <dbReference type="Proteomes" id="UP000653565"/>
    </source>
</evidence>
<dbReference type="GO" id="GO:0030600">
    <property type="term" value="F:feruloyl esterase activity"/>
    <property type="evidence" value="ECO:0007669"/>
    <property type="project" value="UniProtKB-ARBA"/>
</dbReference>
<proteinExistence type="inferred from homology"/>
<keyword evidence="5 9" id="KW-0378">Hydrolase</keyword>
<reference evidence="10" key="2">
    <citation type="submission" date="2020-04" db="EMBL/GenBank/DDBJ databases">
        <authorList>
            <person name="Santos R.A.C."/>
            <person name="Steenwyk J.L."/>
            <person name="Rivero-Menendez O."/>
            <person name="Mead M.E."/>
            <person name="Silva L.P."/>
            <person name="Bastos R.W."/>
            <person name="Alastruey-Izquierdo A."/>
            <person name="Goldman G.H."/>
            <person name="Rokas A."/>
        </authorList>
    </citation>
    <scope>NUCLEOTIDE SEQUENCE</scope>
    <source>
        <strain evidence="10">CNM-CM6805</strain>
    </source>
</reference>
<dbReference type="EMBL" id="JAAAPX010000110">
    <property type="protein sequence ID" value="KAF4230964.1"/>
    <property type="molecule type" value="Genomic_DNA"/>
</dbReference>